<protein>
    <recommendedName>
        <fullName evidence="4">Transmembrane protein</fullName>
    </recommendedName>
</protein>
<dbReference type="InParanoid" id="A0A078B638"/>
<keyword evidence="1" id="KW-1133">Transmembrane helix</keyword>
<keyword evidence="1" id="KW-0812">Transmembrane</keyword>
<keyword evidence="3" id="KW-1185">Reference proteome</keyword>
<evidence type="ECO:0000256" key="1">
    <source>
        <dbReference type="SAM" id="Phobius"/>
    </source>
</evidence>
<dbReference type="Proteomes" id="UP000039865">
    <property type="component" value="Unassembled WGS sequence"/>
</dbReference>
<accession>A0A078B638</accession>
<organism evidence="2 3">
    <name type="scientific">Stylonychia lemnae</name>
    <name type="common">Ciliate</name>
    <dbReference type="NCBI Taxonomy" id="5949"/>
    <lineage>
        <taxon>Eukaryota</taxon>
        <taxon>Sar</taxon>
        <taxon>Alveolata</taxon>
        <taxon>Ciliophora</taxon>
        <taxon>Intramacronucleata</taxon>
        <taxon>Spirotrichea</taxon>
        <taxon>Stichotrichia</taxon>
        <taxon>Sporadotrichida</taxon>
        <taxon>Oxytrichidae</taxon>
        <taxon>Stylonychinae</taxon>
        <taxon>Stylonychia</taxon>
    </lineage>
</organism>
<evidence type="ECO:0000313" key="3">
    <source>
        <dbReference type="Proteomes" id="UP000039865"/>
    </source>
</evidence>
<gene>
    <name evidence="2" type="primary">Contig17432.g18548</name>
    <name evidence="2" type="ORF">STYLEM_18106</name>
</gene>
<dbReference type="SUPFAM" id="SSF50978">
    <property type="entry name" value="WD40 repeat-like"/>
    <property type="match status" value="1"/>
</dbReference>
<feature type="transmembrane region" description="Helical" evidence="1">
    <location>
        <begin position="1332"/>
        <end position="1352"/>
    </location>
</feature>
<dbReference type="InterPro" id="IPR036322">
    <property type="entry name" value="WD40_repeat_dom_sf"/>
</dbReference>
<keyword evidence="1" id="KW-0472">Membrane</keyword>
<name>A0A078B638_STYLE</name>
<evidence type="ECO:0000313" key="2">
    <source>
        <dbReference type="EMBL" id="CDW88978.1"/>
    </source>
</evidence>
<proteinExistence type="predicted"/>
<reference evidence="2 3" key="1">
    <citation type="submission" date="2014-06" db="EMBL/GenBank/DDBJ databases">
        <authorList>
            <person name="Swart Estienne"/>
        </authorList>
    </citation>
    <scope>NUCLEOTIDE SEQUENCE [LARGE SCALE GENOMIC DNA]</scope>
    <source>
        <strain evidence="2 3">130c</strain>
    </source>
</reference>
<dbReference type="EMBL" id="CCKQ01017102">
    <property type="protein sequence ID" value="CDW88978.1"/>
    <property type="molecule type" value="Genomic_DNA"/>
</dbReference>
<evidence type="ECO:0008006" key="4">
    <source>
        <dbReference type="Google" id="ProtNLM"/>
    </source>
</evidence>
<sequence length="1471" mass="172102">MGSLLHYDYRIIDQKGVEIFDFYLNSMVNLTSPTIILASQQMREDLYDYHADPFPRSTLLHREYIYRKRAMYMDGQFLNFFTIVIIENFQEDEKPIFRYMSYWEFEEHPDLDRGIQYLGEEVSINGNSSNNNSIFLTYQQIFDGIQMVNKLCITKLDMNFIYKMREANLTTLFLNIGNYPFRTKQILNLTSPFNFDDLIDFKVIDRPSFMIGMLFKNAGMLACLFPITILTQFDILFNCDLEQITAQFIEFENALSIYTNPEDQSTIYLSLAYPPGVVEIDKSQIMNLNIRKVYYSRSQDPSHIGRPILASNSNFIVHLIENIITGVQFMRVYCKNSSYFNIVKYDYVLPKASKTNFYEFPDYYLNVLWYRDEKFVNSTAFSDVKLSIDARNLTLVKKFDQQSFTLQLRVTNPDEIFVDASFQFMFVTKENVQIAQTISAKEYHQSIFYNCGDDSFEYTVTEYFNGPNYMLQVVKPSGNELQDINSEEQCEDGFCYFDFVNKDFKVKFNQSFDFTLCPYNFVFPYQIYVEFLNFGPDYELRSLFIIAKVTNQNWLSDQFEVHFFTVRHCVSWEKFRKLDEEFDTFSYIQNFQYDGNFKNAHIITNLMNGAQIFQEFTIIWETFDLKLNVEQAFVVEETNIIRRIMCGDKGIFFALSMDNKITVYEKITVQLGDGNQQFQIIDIMWQKYFDTSIDIFTFDIFNCTYFILYYGNNVIEVWDIEMKIYLVYRMRLPLYEYGVFGFARDQNSERLWRTFYDGYIGIVLFDDSIKQSPYQNQGFAITSLTKSNETSLAFGNDPEVYDIQDKILLESLIQGQNLSFTFSCSYFSQDGEIQDCTESAIDDGSQISPFTFYLEFVTYNRKVSRTFVMGRLIFILDTQQTLTVLKIPNTDSDLSLSDGYSLEKVKDYQAQEILQCNVSNYQTYYLFYQSFDPNDRYSVYFLGYQCLSDFPNVLKLAMFKVYDVATPNKDYEVLVLNGGQKIPNEIIDCAQLNSSLNIPFSSVTTAKIAITSRIEGSYSNLLQIFTVNVNLSQKHPTIKYIQTNEFQSVEVNKNVFKPGKIQEVPISNFLIIVDEFSGFFIFDLQQEIILKYFDINDDNYFKNQDNLQRGQLRVFQAVGDFPYTIHVITNYGFFVYTFNVSLCDRDQVLDNFETSLIPVQTRIIRNKFDFFDQDLAINKYGYAFLVNKQGAFGNFDVYVGAVSFFSGLNSKMFKLTYITSNQNCKSLNQEPYLASNSEDQLVVSFVCDSQIFVLRICMRPHINFKMEQFNDKATRSIQVSENKVKHELGITNFNQFNITINGSNQFTDGDINKVSLLLKLEYQSQSQHLIDWILIISAIGLAIIAFVVNYIIQLRIKRKLKRTHCGKPIKRESSGYNSSQKSLGYLQSSQRFSGKLTIGLDLQKLNRLDDNAESILQEDRSSLFQAYPFTKLVGDDQIETLQSEDQRLSEVQKRRRFTELQRKSQSFIKRK</sequence>